<comment type="caution">
    <text evidence="2">The sequence shown here is derived from an EMBL/GenBank/DDBJ whole genome shotgun (WGS) entry which is preliminary data.</text>
</comment>
<gene>
    <name evidence="2" type="ORF">D9K79_00865</name>
</gene>
<proteinExistence type="predicted"/>
<evidence type="ECO:0000313" key="2">
    <source>
        <dbReference type="EMBL" id="RLL50334.1"/>
    </source>
</evidence>
<feature type="compositionally biased region" description="Polar residues" evidence="1">
    <location>
        <begin position="889"/>
        <end position="900"/>
    </location>
</feature>
<feature type="region of interest" description="Disordered" evidence="1">
    <location>
        <begin position="885"/>
        <end position="929"/>
    </location>
</feature>
<evidence type="ECO:0000313" key="3">
    <source>
        <dbReference type="Proteomes" id="UP000273105"/>
    </source>
</evidence>
<name>A0ABX9UAQ8_9GAMM</name>
<protein>
    <submittedName>
        <fullName evidence="2">Uncharacterized protein</fullName>
    </submittedName>
</protein>
<organism evidence="2 3">
    <name type="scientific">Acinetobacter cumulans</name>
    <dbReference type="NCBI Taxonomy" id="2136182"/>
    <lineage>
        <taxon>Bacteria</taxon>
        <taxon>Pseudomonadati</taxon>
        <taxon>Pseudomonadota</taxon>
        <taxon>Gammaproteobacteria</taxon>
        <taxon>Moraxellales</taxon>
        <taxon>Moraxellaceae</taxon>
        <taxon>Acinetobacter</taxon>
    </lineage>
</organism>
<reference evidence="2 3" key="1">
    <citation type="submission" date="2018-09" db="EMBL/GenBank/DDBJ databases">
        <title>The draft genome of Acinetobacter sp. strains.</title>
        <authorList>
            <person name="Qin J."/>
            <person name="Feng Y."/>
            <person name="Zong Z."/>
        </authorList>
    </citation>
    <scope>NUCLEOTIDE SEQUENCE [LARGE SCALE GENOMIC DNA]</scope>
    <source>
        <strain evidence="2 3">WCHAc060001</strain>
    </source>
</reference>
<accession>A0ABX9UAQ8</accession>
<sequence>MSYVPPNGNKIAFNFKGGEYIRPQGNLVAIEFREQSAAPSETQYIFPEGYTASLFGNSKTDNYITYAFTSGVYQFEAGKPSLKHGQFFIKPSGFNAGRYGTTNLINKNTTIRPTAFNAALYGTSKIFNRTQYIKTSGFNASALGNGAAVVNKLRIIKPSGLDQSLYGKHTSSLGRRYISPAGIKLLNFGNPWLSHKVRLIGPNSILNNFWSSHRVSGSRTIFVAGFEATKFGSRIIPETQTIAPIGMSGKAGTPAAENMLKFVKPLGFAAQLQPEFRFGRAHLYNLVQNIAQYHDEYSELVPPKWPQWLKIENKNKNISAYGFDALRSGTPFIYNNARLLQTKTFNTVSLGKPAISHWRRSIFPDAIEPVYISRWNAVHNGARVITPFGIKPPENTSVQSIVNTRRYYSSVGRISSSEFGQPMISDRIRELTFETRYGIHPPIIQLPVVFNWRSDVQPLGERMDKWGMPDVSIRWNKITPRWIAKDLFGLPDISNLTPELKFRGSEFTEFGLQKVYLLRQDIRLDGFLSQAIGRASIADRKQYLRINGFNAGVFGNKTQIYRANEPAHIDKHINVISIGLTSQVAVPKISQNVLSPMGFDSLKFGSPEVRTNVIEVNAGIKTDDYGVPYVSLKNRLIQSAGNIASKLDFGKPIMSPYTIYASKSATSQAINNNGGTFKYVNSDDENRKPGEVFGLARVWQQEKNNPKTIGIDAFRAGAPRIELKLKYITVPSIVAFRMGVLKVSDGTETLLQFGSADSMVFGEATVRMPMVYNNKLRPSGFALLAMGKPVIEFKHRQVFPQGISSLSMGSSRGLLEAYMPQSLHVGPRMATKPSGFIALRTGTPWVSFKVREIQQTGFDSFRSEYDIEAFAKRMRVQRKDMPKPVQKISVVSTTSQTAAGTPNIRPGAHYIRPDGNSDQFRKGAIQNVE</sequence>
<dbReference type="Proteomes" id="UP000273105">
    <property type="component" value="Unassembled WGS sequence"/>
</dbReference>
<dbReference type="EMBL" id="RCHE01000001">
    <property type="protein sequence ID" value="RLL50334.1"/>
    <property type="molecule type" value="Genomic_DNA"/>
</dbReference>
<keyword evidence="3" id="KW-1185">Reference proteome</keyword>
<evidence type="ECO:0000256" key="1">
    <source>
        <dbReference type="SAM" id="MobiDB-lite"/>
    </source>
</evidence>
<dbReference type="RefSeq" id="WP_121530687.1">
    <property type="nucleotide sequence ID" value="NZ_RCHE01000001.1"/>
</dbReference>